<protein>
    <submittedName>
        <fullName evidence="2">Uncharacterized protein</fullName>
    </submittedName>
</protein>
<name>A0A1E4T5V6_9ASCO</name>
<evidence type="ECO:0000256" key="1">
    <source>
        <dbReference type="SAM" id="MobiDB-lite"/>
    </source>
</evidence>
<dbReference type="EMBL" id="KV453848">
    <property type="protein sequence ID" value="ODV87140.1"/>
    <property type="molecule type" value="Genomic_DNA"/>
</dbReference>
<feature type="region of interest" description="Disordered" evidence="1">
    <location>
        <begin position="82"/>
        <end position="107"/>
    </location>
</feature>
<dbReference type="Proteomes" id="UP000094801">
    <property type="component" value="Unassembled WGS sequence"/>
</dbReference>
<gene>
    <name evidence="2" type="ORF">CANARDRAFT_26564</name>
</gene>
<evidence type="ECO:0000313" key="3">
    <source>
        <dbReference type="Proteomes" id="UP000094801"/>
    </source>
</evidence>
<accession>A0A1E4T5V6</accession>
<dbReference type="AlphaFoldDB" id="A0A1E4T5V6"/>
<reference evidence="3" key="1">
    <citation type="submission" date="2016-04" db="EMBL/GenBank/DDBJ databases">
        <title>Comparative genomics of biotechnologically important yeasts.</title>
        <authorList>
            <consortium name="DOE Joint Genome Institute"/>
            <person name="Riley R."/>
            <person name="Haridas S."/>
            <person name="Wolfe K.H."/>
            <person name="Lopes M.R."/>
            <person name="Hittinger C.T."/>
            <person name="Goker M."/>
            <person name="Salamov A."/>
            <person name="Wisecaver J."/>
            <person name="Long T.M."/>
            <person name="Aerts A.L."/>
            <person name="Barry K."/>
            <person name="Choi C."/>
            <person name="Clum A."/>
            <person name="Coughlan A.Y."/>
            <person name="Deshpande S."/>
            <person name="Douglass A.P."/>
            <person name="Hanson S.J."/>
            <person name="Klenk H.-P."/>
            <person name="Labutti K."/>
            <person name="Lapidus A."/>
            <person name="Lindquist E."/>
            <person name="Lipzen A."/>
            <person name="Meier-Kolthoff J.P."/>
            <person name="Ohm R.A."/>
            <person name="Otillar R.P."/>
            <person name="Pangilinan J."/>
            <person name="Peng Y."/>
            <person name="Rokas A."/>
            <person name="Rosa C.A."/>
            <person name="Scheuner C."/>
            <person name="Sibirny A.A."/>
            <person name="Slot J.C."/>
            <person name="Stielow J.B."/>
            <person name="Sun H."/>
            <person name="Kurtzman C.P."/>
            <person name="Blackwell M."/>
            <person name="Grigoriev I.V."/>
            <person name="Jeffries T.W."/>
        </authorList>
    </citation>
    <scope>NUCLEOTIDE SEQUENCE [LARGE SCALE GENOMIC DNA]</scope>
    <source>
        <strain evidence="3">NRRL YB-2248</strain>
    </source>
</reference>
<organism evidence="2 3">
    <name type="scientific">[Candida] arabinofermentans NRRL YB-2248</name>
    <dbReference type="NCBI Taxonomy" id="983967"/>
    <lineage>
        <taxon>Eukaryota</taxon>
        <taxon>Fungi</taxon>
        <taxon>Dikarya</taxon>
        <taxon>Ascomycota</taxon>
        <taxon>Saccharomycotina</taxon>
        <taxon>Pichiomycetes</taxon>
        <taxon>Pichiales</taxon>
        <taxon>Pichiaceae</taxon>
        <taxon>Ogataea</taxon>
        <taxon>Ogataea/Candida clade</taxon>
    </lineage>
</organism>
<sequence length="292" mass="32896">MTPSTGSAHLPAGATNEEFPHYALPTYSSIRKSKASSSFYAYPFSNFIANASRNSSKNGSPTKRLSTGVEDQEIFQVKPDKLYPQKNNTRPPSTIGKANNALKSPENKTMGNIITTSGENKIQGPNLKHEIWDLFESKENSSSISLSPTMRLSRDESTFLEEQIPLGQSQVPSLITKEETRIDRSFNSAKNFYEDDFSIFEDFAERNSTILDVAANMTKESFEGINQEENLHFGSNDFSPLKRVTLDMNHFVSPDLLSEEIRDRTMIPVSEYQDLLNLYTMVWNKLHGIQSN</sequence>
<evidence type="ECO:0000313" key="2">
    <source>
        <dbReference type="EMBL" id="ODV87140.1"/>
    </source>
</evidence>
<keyword evidence="3" id="KW-1185">Reference proteome</keyword>
<proteinExistence type="predicted"/>